<gene>
    <name evidence="3" type="ORF">DQK91_05560</name>
    <name evidence="2" type="ORF">E8L03_03565</name>
</gene>
<dbReference type="Proteomes" id="UP000434052">
    <property type="component" value="Unassembled WGS sequence"/>
</dbReference>
<evidence type="ECO:0000256" key="1">
    <source>
        <dbReference type="SAM" id="Phobius"/>
    </source>
</evidence>
<accession>A0A6P1ZI67</accession>
<dbReference type="EMBL" id="QMIF01000003">
    <property type="protein sequence ID" value="TVM34877.1"/>
    <property type="molecule type" value="Genomic_DNA"/>
</dbReference>
<dbReference type="AlphaFoldDB" id="A0A6P1ZI67"/>
<keyword evidence="1" id="KW-0472">Membrane</keyword>
<feature type="transmembrane region" description="Helical" evidence="1">
    <location>
        <begin position="60"/>
        <end position="81"/>
    </location>
</feature>
<protein>
    <recommendedName>
        <fullName evidence="6">DUF2530 domain-containing protein</fullName>
    </recommendedName>
</protein>
<evidence type="ECO:0000313" key="2">
    <source>
        <dbReference type="EMBL" id="QJT08058.1"/>
    </source>
</evidence>
<dbReference type="RefSeq" id="WP_144234480.1">
    <property type="nucleotide sequence ID" value="NZ_CP039543.1"/>
</dbReference>
<feature type="transmembrane region" description="Helical" evidence="1">
    <location>
        <begin position="27"/>
        <end position="48"/>
    </location>
</feature>
<organism evidence="3 4">
    <name type="scientific">Oceanidesulfovibrio marinus</name>
    <dbReference type="NCBI Taxonomy" id="370038"/>
    <lineage>
        <taxon>Bacteria</taxon>
        <taxon>Pseudomonadati</taxon>
        <taxon>Thermodesulfobacteriota</taxon>
        <taxon>Desulfovibrionia</taxon>
        <taxon>Desulfovibrionales</taxon>
        <taxon>Desulfovibrionaceae</taxon>
        <taxon>Oceanidesulfovibrio</taxon>
    </lineage>
</organism>
<evidence type="ECO:0000313" key="5">
    <source>
        <dbReference type="Proteomes" id="UP000503251"/>
    </source>
</evidence>
<evidence type="ECO:0000313" key="4">
    <source>
        <dbReference type="Proteomes" id="UP000434052"/>
    </source>
</evidence>
<evidence type="ECO:0008006" key="6">
    <source>
        <dbReference type="Google" id="ProtNLM"/>
    </source>
</evidence>
<dbReference type="Proteomes" id="UP000503251">
    <property type="component" value="Chromosome"/>
</dbReference>
<proteinExistence type="predicted"/>
<reference evidence="3 4" key="1">
    <citation type="submission" date="2018-06" db="EMBL/GenBank/DDBJ databases">
        <title>Complete genome of Desulfovibrio marinus P48SEP.</title>
        <authorList>
            <person name="Crispim J.S."/>
            <person name="Vidigal P.M.P."/>
            <person name="Silva L.C.F."/>
            <person name="Araujo L.C."/>
            <person name="Laguardia C.N."/>
            <person name="Dias R.S."/>
            <person name="Sousa M.P."/>
            <person name="Paula S.O."/>
            <person name="Silva C."/>
        </authorList>
    </citation>
    <scope>NUCLEOTIDE SEQUENCE [LARGE SCALE GENOMIC DNA]</scope>
    <source>
        <strain evidence="3 4">P48SEP</strain>
    </source>
</reference>
<name>A0A6P1ZI67_9BACT</name>
<dbReference type="OrthoDB" id="9845808at2"/>
<keyword evidence="1" id="KW-0812">Transmembrane</keyword>
<keyword evidence="1" id="KW-1133">Transmembrane helix</keyword>
<reference evidence="2 5" key="2">
    <citation type="submission" date="2019-04" db="EMBL/GenBank/DDBJ databases">
        <title>Isolation and culture of sulfate reducing bacteria from the cold seep of the South China Sea.</title>
        <authorList>
            <person name="Sun C."/>
            <person name="Liu R."/>
        </authorList>
    </citation>
    <scope>NUCLEOTIDE SEQUENCE [LARGE SCALE GENOMIC DNA]</scope>
    <source>
        <strain evidence="2 5">CS1</strain>
    </source>
</reference>
<sequence length="89" mass="9937">MNTKEPVDPPVSCDDYRVPVTKRTASIFIGLAAFVCWVTFAVLVLYGVSRLVETNSWMGFPGLLFIMVGGGVTFFLVTRYADRRLSRRG</sequence>
<dbReference type="EMBL" id="CP039543">
    <property type="protein sequence ID" value="QJT08058.1"/>
    <property type="molecule type" value="Genomic_DNA"/>
</dbReference>
<evidence type="ECO:0000313" key="3">
    <source>
        <dbReference type="EMBL" id="TVM34877.1"/>
    </source>
</evidence>
<keyword evidence="5" id="KW-1185">Reference proteome</keyword>